<keyword evidence="2" id="KW-1185">Reference proteome</keyword>
<evidence type="ECO:0000313" key="2">
    <source>
        <dbReference type="Proteomes" id="UP000077266"/>
    </source>
</evidence>
<evidence type="ECO:0000313" key="1">
    <source>
        <dbReference type="EMBL" id="KZV85246.1"/>
    </source>
</evidence>
<dbReference type="EMBL" id="KV426194">
    <property type="protein sequence ID" value="KZV85246.1"/>
    <property type="molecule type" value="Genomic_DNA"/>
</dbReference>
<protein>
    <submittedName>
        <fullName evidence="1">Uncharacterized protein</fullName>
    </submittedName>
</protein>
<accession>A0A165DSB8</accession>
<dbReference type="InParanoid" id="A0A165DSB8"/>
<organism evidence="1 2">
    <name type="scientific">Exidia glandulosa HHB12029</name>
    <dbReference type="NCBI Taxonomy" id="1314781"/>
    <lineage>
        <taxon>Eukaryota</taxon>
        <taxon>Fungi</taxon>
        <taxon>Dikarya</taxon>
        <taxon>Basidiomycota</taxon>
        <taxon>Agaricomycotina</taxon>
        <taxon>Agaricomycetes</taxon>
        <taxon>Auriculariales</taxon>
        <taxon>Exidiaceae</taxon>
        <taxon>Exidia</taxon>
    </lineage>
</organism>
<dbReference type="AlphaFoldDB" id="A0A165DSB8"/>
<dbReference type="Proteomes" id="UP000077266">
    <property type="component" value="Unassembled WGS sequence"/>
</dbReference>
<proteinExistence type="predicted"/>
<reference evidence="1 2" key="1">
    <citation type="journal article" date="2016" name="Mol. Biol. Evol.">
        <title>Comparative Genomics of Early-Diverging Mushroom-Forming Fungi Provides Insights into the Origins of Lignocellulose Decay Capabilities.</title>
        <authorList>
            <person name="Nagy L.G."/>
            <person name="Riley R."/>
            <person name="Tritt A."/>
            <person name="Adam C."/>
            <person name="Daum C."/>
            <person name="Floudas D."/>
            <person name="Sun H."/>
            <person name="Yadav J.S."/>
            <person name="Pangilinan J."/>
            <person name="Larsson K.H."/>
            <person name="Matsuura K."/>
            <person name="Barry K."/>
            <person name="Labutti K."/>
            <person name="Kuo R."/>
            <person name="Ohm R.A."/>
            <person name="Bhattacharya S.S."/>
            <person name="Shirouzu T."/>
            <person name="Yoshinaga Y."/>
            <person name="Martin F.M."/>
            <person name="Grigoriev I.V."/>
            <person name="Hibbett D.S."/>
        </authorList>
    </citation>
    <scope>NUCLEOTIDE SEQUENCE [LARGE SCALE GENOMIC DNA]</scope>
    <source>
        <strain evidence="1 2">HHB12029</strain>
    </source>
</reference>
<gene>
    <name evidence="1" type="ORF">EXIGLDRAFT_699681</name>
</gene>
<name>A0A165DSB8_EXIGL</name>
<sequence length="124" mass="13633">MLEMLGSCPTCAGVRTLMLVCDDDDSVNPNEDPPWSRLMRPFPNAVNILPYLVSWDEELPLERGSAWAKAIAETCKNAAVIIFSPVVGFTRPNNGPDSKWESDKNALKAIADPLDVCIVYAVPR</sequence>